<organism evidence="3 4">
    <name type="scientific">Pseudomonas yamanorum</name>
    <dbReference type="NCBI Taxonomy" id="515393"/>
    <lineage>
        <taxon>Bacteria</taxon>
        <taxon>Pseudomonadati</taxon>
        <taxon>Pseudomonadota</taxon>
        <taxon>Gammaproteobacteria</taxon>
        <taxon>Pseudomonadales</taxon>
        <taxon>Pseudomonadaceae</taxon>
        <taxon>Pseudomonas</taxon>
    </lineage>
</organism>
<evidence type="ECO:0000313" key="4">
    <source>
        <dbReference type="Proteomes" id="UP000531950"/>
    </source>
</evidence>
<dbReference type="Pfam" id="PF13672">
    <property type="entry name" value="PP2C_2"/>
    <property type="match status" value="1"/>
</dbReference>
<dbReference type="EMBL" id="JACARG010000042">
    <property type="protein sequence ID" value="NWE15235.1"/>
    <property type="molecule type" value="Genomic_DNA"/>
</dbReference>
<proteinExistence type="predicted"/>
<feature type="domain" description="PPM-type phosphatase" evidence="2">
    <location>
        <begin position="17"/>
        <end position="196"/>
    </location>
</feature>
<dbReference type="InterPro" id="IPR001932">
    <property type="entry name" value="PPM-type_phosphatase-like_dom"/>
</dbReference>
<comment type="caution">
    <text evidence="3">The sequence shown here is derived from an EMBL/GenBank/DDBJ whole genome shotgun (WGS) entry which is preliminary data.</text>
</comment>
<dbReference type="SUPFAM" id="SSF81606">
    <property type="entry name" value="PP2C-like"/>
    <property type="match status" value="1"/>
</dbReference>
<dbReference type="InterPro" id="IPR036457">
    <property type="entry name" value="PPM-type-like_dom_sf"/>
</dbReference>
<evidence type="ECO:0000259" key="2">
    <source>
        <dbReference type="Pfam" id="PF13672"/>
    </source>
</evidence>
<evidence type="ECO:0000313" key="3">
    <source>
        <dbReference type="EMBL" id="NWE15235.1"/>
    </source>
</evidence>
<dbReference type="RefSeq" id="WP_177078918.1">
    <property type="nucleotide sequence ID" value="NZ_JACARG010000042.1"/>
</dbReference>
<protein>
    <submittedName>
        <fullName evidence="3">Protein phosphatase 2C domain-containing protein</fullName>
    </submittedName>
</protein>
<accession>A0A7Y8EIE4</accession>
<dbReference type="AlphaFoldDB" id="A0A7Y8EIE4"/>
<reference evidence="3 4" key="1">
    <citation type="submission" date="2020-04" db="EMBL/GenBank/DDBJ databases">
        <title>Molecular characterization of pseudomonads from Agaricus bisporus reveal novel blotch 2 pathogens in Western Europe.</title>
        <authorList>
            <person name="Taparia T."/>
            <person name="Krijger M."/>
            <person name="Haynes E."/>
            <person name="Elpinstone J.G."/>
            <person name="Noble R."/>
            <person name="Van Der Wolf J."/>
        </authorList>
    </citation>
    <scope>NUCLEOTIDE SEQUENCE [LARGE SCALE GENOMIC DNA]</scope>
    <source>
        <strain evidence="3 4">IPO3782</strain>
    </source>
</reference>
<name>A0A7Y8EIE4_9PSED</name>
<dbReference type="Gene3D" id="3.60.40.10">
    <property type="entry name" value="PPM-type phosphatase domain"/>
    <property type="match status" value="1"/>
</dbReference>
<feature type="region of interest" description="Disordered" evidence="1">
    <location>
        <begin position="1"/>
        <end position="21"/>
    </location>
</feature>
<gene>
    <name evidence="3" type="ORF">HX822_20025</name>
</gene>
<dbReference type="Proteomes" id="UP000531950">
    <property type="component" value="Unassembled WGS sequence"/>
</dbReference>
<evidence type="ECO:0000256" key="1">
    <source>
        <dbReference type="SAM" id="MobiDB-lite"/>
    </source>
</evidence>
<feature type="compositionally biased region" description="Polar residues" evidence="1">
    <location>
        <begin position="1"/>
        <end position="10"/>
    </location>
</feature>
<sequence>MNLHLSVTRQGTHRSENRDVTGSAHNSGVFLYVIADGASKPGSGALAQALIQHLLTSFSSIASPDLACPDRTLDLTLTSLNEVSSTLCSSYPFAATSYLALLVHGNTAISIHAGDCCLGRLEANHAVTWLSPPHCGPNWKSDLGHAFIASSPARKTLWNCMSYRRPHEPHIQSLQADPGTRWVLATDGFWAELSVESQLCAIASHSLADFPGEDDSTFMLSQP</sequence>